<evidence type="ECO:0000313" key="1">
    <source>
        <dbReference type="EnsemblMetazoa" id="Aqu2.1.10342_001"/>
    </source>
</evidence>
<dbReference type="AlphaFoldDB" id="A0A1X7T778"/>
<dbReference type="EnsemblMetazoa" id="Aqu2.1.10342_001">
    <property type="protein sequence ID" value="Aqu2.1.10342_001"/>
    <property type="gene ID" value="Aqu2.1.10342"/>
</dbReference>
<name>A0A1X7T778_AMPQE</name>
<dbReference type="InParanoid" id="A0A1X7T778"/>
<protein>
    <submittedName>
        <fullName evidence="1">Uncharacterized protein</fullName>
    </submittedName>
</protein>
<accession>A0A1X7T778</accession>
<sequence>MAPSITAEVTMKIGRQIFSNHGLPERFISHNGLQGMTSMNSRNKMAFTILSLIHTTLNPMD</sequence>
<organism evidence="1">
    <name type="scientific">Amphimedon queenslandica</name>
    <name type="common">Sponge</name>
    <dbReference type="NCBI Taxonomy" id="400682"/>
    <lineage>
        <taxon>Eukaryota</taxon>
        <taxon>Metazoa</taxon>
        <taxon>Porifera</taxon>
        <taxon>Demospongiae</taxon>
        <taxon>Heteroscleromorpha</taxon>
        <taxon>Haplosclerida</taxon>
        <taxon>Niphatidae</taxon>
        <taxon>Amphimedon</taxon>
    </lineage>
</organism>
<proteinExistence type="predicted"/>
<reference evidence="1" key="1">
    <citation type="submission" date="2017-05" db="UniProtKB">
        <authorList>
            <consortium name="EnsemblMetazoa"/>
        </authorList>
    </citation>
    <scope>IDENTIFICATION</scope>
</reference>